<name>A0ABP9W6Q5_9DEIO</name>
<keyword evidence="2" id="KW-1185">Reference proteome</keyword>
<reference evidence="1 2" key="1">
    <citation type="submission" date="2024-02" db="EMBL/GenBank/DDBJ databases">
        <title>Deinococcus carri NBRC 110142.</title>
        <authorList>
            <person name="Ichikawa N."/>
            <person name="Katano-Makiyama Y."/>
            <person name="Hidaka K."/>
        </authorList>
    </citation>
    <scope>NUCLEOTIDE SEQUENCE [LARGE SCALE GENOMIC DNA]</scope>
    <source>
        <strain evidence="1 2">NBRC 110142</strain>
    </source>
</reference>
<evidence type="ECO:0008006" key="3">
    <source>
        <dbReference type="Google" id="ProtNLM"/>
    </source>
</evidence>
<proteinExistence type="predicted"/>
<evidence type="ECO:0000313" key="2">
    <source>
        <dbReference type="Proteomes" id="UP001401887"/>
    </source>
</evidence>
<protein>
    <recommendedName>
        <fullName evidence="3">Lipoprotein</fullName>
    </recommendedName>
</protein>
<organism evidence="1 2">
    <name type="scientific">Deinococcus carri</name>
    <dbReference type="NCBI Taxonomy" id="1211323"/>
    <lineage>
        <taxon>Bacteria</taxon>
        <taxon>Thermotogati</taxon>
        <taxon>Deinococcota</taxon>
        <taxon>Deinococci</taxon>
        <taxon>Deinococcales</taxon>
        <taxon>Deinococcaceae</taxon>
        <taxon>Deinococcus</taxon>
    </lineage>
</organism>
<dbReference type="Proteomes" id="UP001401887">
    <property type="component" value="Unassembled WGS sequence"/>
</dbReference>
<sequence>MSVLAGLLAAVPTQAQANSYLAPRPLLVGSDYGSYGFKLLPRGVDESRASARESWGELVQLQPDGTLKTLWKRRLVNTPARVYLSPRGQVVTLDNHAGYGRPRHAVVIYDLQGRVTADLNFAEVVPNAADCRACGSMDGPFLSWGYQPKWVFYGNDVHLALRDDRGQGPTINLVTGKLKTLWNGGPRP</sequence>
<evidence type="ECO:0000313" key="1">
    <source>
        <dbReference type="EMBL" id="GAA5511822.1"/>
    </source>
</evidence>
<gene>
    <name evidence="1" type="ORF">Dcar01_00535</name>
</gene>
<comment type="caution">
    <text evidence="1">The sequence shown here is derived from an EMBL/GenBank/DDBJ whole genome shotgun (WGS) entry which is preliminary data.</text>
</comment>
<dbReference type="EMBL" id="BAABRP010000001">
    <property type="protein sequence ID" value="GAA5511822.1"/>
    <property type="molecule type" value="Genomic_DNA"/>
</dbReference>
<accession>A0ABP9W6Q5</accession>